<evidence type="ECO:0000313" key="2">
    <source>
        <dbReference type="Proteomes" id="UP001659003"/>
    </source>
</evidence>
<accession>A0ACD3VMP0</accession>
<protein>
    <submittedName>
        <fullName evidence="1">VP30</fullName>
    </submittedName>
</protein>
<name>A0ACD3VMP0_9MONO</name>
<organism evidence="1 2">
    <name type="scientific">Cuevavirus lloviuense</name>
    <dbReference type="NCBI Taxonomy" id="3052148"/>
    <lineage>
        <taxon>Viruses</taxon>
        <taxon>Riboviria</taxon>
        <taxon>Orthornavirae</taxon>
        <taxon>Negarnaviricota</taxon>
        <taxon>Haploviricotina</taxon>
        <taxon>Monjiviricetes</taxon>
        <taxon>Mononegavirales</taxon>
        <taxon>Filoviridae</taxon>
        <taxon>Cuevavirus</taxon>
    </lineage>
</organism>
<keyword evidence="2" id="KW-1185">Reference proteome</keyword>
<evidence type="ECO:0000313" key="1">
    <source>
        <dbReference type="EMBL" id="UKR35331.1"/>
    </source>
</evidence>
<proteinExistence type="predicted"/>
<reference evidence="1" key="1">
    <citation type="submission" date="2021-03" db="EMBL/GenBank/DDBJ databases">
        <title>Ecology and active circulation of Lloviu filovirus in free-ranging Miniopterus schreibersii bats in Europe.</title>
        <authorList>
            <person name="Kemenesi G."/>
            <person name="Toth G.E."/>
            <person name="Mayora-Neto M."/>
            <person name="Scott S."/>
            <person name="Temperton N."/>
            <person name="Wright E."/>
            <person name="Muhlberger E."/>
            <person name="Hume A.J."/>
            <person name="Zana B."/>
            <person name="Boldogh S."/>
            <person name="Gorfol T."/>
            <person name="Estok P."/>
            <person name="Lanszki Z."/>
            <person name="Somogyi B.A."/>
            <person name="Nagy A."/>
            <person name="Pereszlenyi C.I."/>
            <person name="Dudas G."/>
            <person name="Foldes F."/>
            <person name="Kurucz K."/>
            <person name="Jakab F."/>
        </authorList>
    </citation>
    <scope>NUCLEOTIDE SEQUENCE</scope>
    <source>
        <strain evidence="1">LLOV_378</strain>
    </source>
</reference>
<sequence>MAAGPLRAKEWARRQLDNTISHPVGPRPSNYHIGSNLAPQHYPSGRGFNERGRSVSRQCPGQGTQVRPRSQSMSRLTNSRITPGDWQCQPCDYPKARFKRVEQSLVPPAPKDICPTLKKGYLCDSQFCKKDHNLEQLTDHELLLLVARQSCISSPAAREIPRAKDCRLATPSLCDYQQHNQESLTLNRLCEIAQTWASMTWEDIDDKQLRALLTLSAVLVRKHSKSQLSALCENHVRREALAQDQASIVLEVYQKLHSDKGGKFEAALWQHWDRGSLTLFIHAALRAGTTIPCESSAIVVASIMSLLSNSQNDSSEPVAEGPPGQDQQ</sequence>
<dbReference type="Proteomes" id="UP001659003">
    <property type="component" value="Segment"/>
</dbReference>
<dbReference type="EMBL" id="MW775011">
    <property type="protein sequence ID" value="UKR35331.1"/>
    <property type="molecule type" value="Viral_cRNA"/>
</dbReference>